<accession>I3IGW6</accession>
<sequence length="67" mass="7242">MATRDCDVCVGRGYTNEVCPSCKGRPSKYVDDEGYLNDCPTCGNDGYIEKVCSSCSGSGEIEEDDED</sequence>
<organism evidence="1 2">
    <name type="scientific">Candidatus Jettenia caeni</name>
    <dbReference type="NCBI Taxonomy" id="247490"/>
    <lineage>
        <taxon>Bacteria</taxon>
        <taxon>Pseudomonadati</taxon>
        <taxon>Planctomycetota</taxon>
        <taxon>Candidatus Brocadiia</taxon>
        <taxon>Candidatus Brocadiales</taxon>
        <taxon>Candidatus Brocadiaceae</taxon>
        <taxon>Candidatus Jettenia</taxon>
    </lineage>
</organism>
<dbReference type="AlphaFoldDB" id="I3IGW6"/>
<evidence type="ECO:0000313" key="1">
    <source>
        <dbReference type="EMBL" id="GAB60961.1"/>
    </source>
</evidence>
<evidence type="ECO:0008006" key="3">
    <source>
        <dbReference type="Google" id="ProtNLM"/>
    </source>
</evidence>
<dbReference type="STRING" id="247490.KSU1_B0104"/>
<dbReference type="InterPro" id="IPR036410">
    <property type="entry name" value="HSP_DnaJ_Cys-rich_dom_sf"/>
</dbReference>
<dbReference type="Proteomes" id="UP000002985">
    <property type="component" value="Unassembled WGS sequence"/>
</dbReference>
<dbReference type="SUPFAM" id="SSF57938">
    <property type="entry name" value="DnaJ/Hsp40 cysteine-rich domain"/>
    <property type="match status" value="1"/>
</dbReference>
<gene>
    <name evidence="1" type="ORF">KSU1_B0104</name>
</gene>
<dbReference type="EMBL" id="BAFH01000002">
    <property type="protein sequence ID" value="GAB60961.1"/>
    <property type="molecule type" value="Genomic_DNA"/>
</dbReference>
<reference evidence="1 2" key="1">
    <citation type="journal article" date="2012" name="FEBS Lett.">
        <title>Anammox organism KSU-1 expresses a NirK-type copper-containing nitrite reductase instead of a NirS-type with cytochrome cd1.</title>
        <authorList>
            <person name="Hira D."/>
            <person name="Toh H."/>
            <person name="Migita C.T."/>
            <person name="Okubo H."/>
            <person name="Nishiyama T."/>
            <person name="Hattori M."/>
            <person name="Furukawa K."/>
            <person name="Fujii T."/>
        </authorList>
    </citation>
    <scope>NUCLEOTIDE SEQUENCE [LARGE SCALE GENOMIC DNA]</scope>
</reference>
<dbReference type="Gene3D" id="2.10.230.10">
    <property type="entry name" value="Heat shock protein DnaJ, cysteine-rich domain"/>
    <property type="match status" value="1"/>
</dbReference>
<evidence type="ECO:0000313" key="2">
    <source>
        <dbReference type="Proteomes" id="UP000002985"/>
    </source>
</evidence>
<comment type="caution">
    <text evidence="1">The sequence shown here is derived from an EMBL/GenBank/DDBJ whole genome shotgun (WGS) entry which is preliminary data.</text>
</comment>
<protein>
    <recommendedName>
        <fullName evidence="3">Chaperone protein DnaJ</fullName>
    </recommendedName>
</protein>
<keyword evidence="2" id="KW-1185">Reference proteome</keyword>
<proteinExistence type="predicted"/>
<name>I3IGW6_9BACT</name>